<dbReference type="Pfam" id="PF00664">
    <property type="entry name" value="ABC_membrane"/>
    <property type="match status" value="1"/>
</dbReference>
<evidence type="ECO:0000256" key="2">
    <source>
        <dbReference type="ARBA" id="ARBA00022448"/>
    </source>
</evidence>
<dbReference type="Pfam" id="PF00005">
    <property type="entry name" value="ABC_tran"/>
    <property type="match status" value="1"/>
</dbReference>
<dbReference type="AlphaFoldDB" id="A0A0A8HA46"/>
<dbReference type="EMBL" id="CP007772">
    <property type="protein sequence ID" value="AJC90520.1"/>
    <property type="molecule type" value="Genomic_DNA"/>
</dbReference>
<dbReference type="GO" id="GO:0016887">
    <property type="term" value="F:ATP hydrolysis activity"/>
    <property type="evidence" value="ECO:0007669"/>
    <property type="project" value="InterPro"/>
</dbReference>
<dbReference type="CDD" id="cd18552">
    <property type="entry name" value="ABC_6TM_MsbA_like"/>
    <property type="match status" value="1"/>
</dbReference>
<feature type="domain" description="ABC transporter" evidence="10">
    <location>
        <begin position="343"/>
        <end position="575"/>
    </location>
</feature>
<dbReference type="PANTHER" id="PTHR43394">
    <property type="entry name" value="ATP-DEPENDENT PERMEASE MDL1, MITOCHONDRIAL"/>
    <property type="match status" value="1"/>
</dbReference>
<evidence type="ECO:0000256" key="8">
    <source>
        <dbReference type="ARBA" id="ARBA00040960"/>
    </source>
</evidence>
<dbReference type="InterPro" id="IPR003593">
    <property type="entry name" value="AAA+_ATPase"/>
</dbReference>
<accession>A0A0A8HA46</accession>
<evidence type="ECO:0000256" key="5">
    <source>
        <dbReference type="ARBA" id="ARBA00022840"/>
    </source>
</evidence>
<evidence type="ECO:0000256" key="4">
    <source>
        <dbReference type="ARBA" id="ARBA00022741"/>
    </source>
</evidence>
<keyword evidence="7 9" id="KW-0472">Membrane</keyword>
<evidence type="ECO:0000256" key="6">
    <source>
        <dbReference type="ARBA" id="ARBA00022989"/>
    </source>
</evidence>
<comment type="subcellular location">
    <subcellularLocation>
        <location evidence="1">Cell membrane</location>
        <topology evidence="1">Multi-pass membrane protein</topology>
    </subcellularLocation>
</comment>
<dbReference type="PANTHER" id="PTHR43394:SF1">
    <property type="entry name" value="ATP-BINDING CASSETTE SUB-FAMILY B MEMBER 10, MITOCHONDRIAL"/>
    <property type="match status" value="1"/>
</dbReference>
<evidence type="ECO:0000259" key="11">
    <source>
        <dbReference type="PROSITE" id="PS50929"/>
    </source>
</evidence>
<dbReference type="SMART" id="SM00382">
    <property type="entry name" value="AAA"/>
    <property type="match status" value="1"/>
</dbReference>
<dbReference type="Gene3D" id="3.40.50.300">
    <property type="entry name" value="P-loop containing nucleotide triphosphate hydrolases"/>
    <property type="match status" value="1"/>
</dbReference>
<dbReference type="InterPro" id="IPR027417">
    <property type="entry name" value="P-loop_NTPase"/>
</dbReference>
<dbReference type="HOGENOM" id="CLU_000604_84_3_7"/>
<name>A0A0A8HA46_9BACT</name>
<evidence type="ECO:0000313" key="13">
    <source>
        <dbReference type="Proteomes" id="UP000031135"/>
    </source>
</evidence>
<dbReference type="GO" id="GO:0005886">
    <property type="term" value="C:plasma membrane"/>
    <property type="evidence" value="ECO:0007669"/>
    <property type="project" value="UniProtKB-SubCell"/>
</dbReference>
<feature type="domain" description="ABC transmembrane type-1" evidence="11">
    <location>
        <begin position="29"/>
        <end position="311"/>
    </location>
</feature>
<keyword evidence="4" id="KW-0547">Nucleotide-binding</keyword>
<evidence type="ECO:0000256" key="3">
    <source>
        <dbReference type="ARBA" id="ARBA00022692"/>
    </source>
</evidence>
<keyword evidence="12" id="KW-0378">Hydrolase</keyword>
<dbReference type="InterPro" id="IPR036640">
    <property type="entry name" value="ABC1_TM_sf"/>
</dbReference>
<protein>
    <recommendedName>
        <fullName evidence="8">Multidrug resistance-like ATP-binding protein MdlB</fullName>
    </recommendedName>
</protein>
<dbReference type="InterPro" id="IPR003439">
    <property type="entry name" value="ABC_transporter-like_ATP-bd"/>
</dbReference>
<dbReference type="OrthoDB" id="9760168at2"/>
<dbReference type="GO" id="GO:0015421">
    <property type="term" value="F:ABC-type oligopeptide transporter activity"/>
    <property type="evidence" value="ECO:0007669"/>
    <property type="project" value="TreeGrafter"/>
</dbReference>
<dbReference type="Gene3D" id="1.20.1560.10">
    <property type="entry name" value="ABC transporter type 1, transmembrane domain"/>
    <property type="match status" value="1"/>
</dbReference>
<dbReference type="PROSITE" id="PS50893">
    <property type="entry name" value="ABC_TRANSPORTER_2"/>
    <property type="match status" value="1"/>
</dbReference>
<keyword evidence="3 9" id="KW-0812">Transmembrane</keyword>
<dbReference type="RefSeq" id="WP_039663370.1">
    <property type="nucleotide sequence ID" value="NZ_CP007772.1"/>
</dbReference>
<dbReference type="GO" id="GO:0005524">
    <property type="term" value="F:ATP binding"/>
    <property type="evidence" value="ECO:0007669"/>
    <property type="project" value="UniProtKB-KW"/>
</dbReference>
<evidence type="ECO:0000256" key="1">
    <source>
        <dbReference type="ARBA" id="ARBA00004651"/>
    </source>
</evidence>
<gene>
    <name evidence="12" type="primary">msbA</name>
    <name evidence="12" type="ORF">CSUB8521_0669</name>
</gene>
<evidence type="ECO:0000256" key="9">
    <source>
        <dbReference type="SAM" id="Phobius"/>
    </source>
</evidence>
<organism evidence="12 13">
    <name type="scientific">Campylobacter subantarcticus LMG 24374</name>
    <dbReference type="NCBI Taxonomy" id="1388751"/>
    <lineage>
        <taxon>Bacteria</taxon>
        <taxon>Pseudomonadati</taxon>
        <taxon>Campylobacterota</taxon>
        <taxon>Epsilonproteobacteria</taxon>
        <taxon>Campylobacterales</taxon>
        <taxon>Campylobacteraceae</taxon>
        <taxon>Campylobacter</taxon>
    </lineage>
</organism>
<dbReference type="PROSITE" id="PS50929">
    <property type="entry name" value="ABC_TM1F"/>
    <property type="match status" value="1"/>
</dbReference>
<evidence type="ECO:0000313" key="12">
    <source>
        <dbReference type="EMBL" id="AJC90520.1"/>
    </source>
</evidence>
<dbReference type="GO" id="GO:0005737">
    <property type="term" value="C:cytoplasm"/>
    <property type="evidence" value="ECO:0007669"/>
    <property type="project" value="UniProtKB-ARBA"/>
</dbReference>
<evidence type="ECO:0000256" key="7">
    <source>
        <dbReference type="ARBA" id="ARBA00023136"/>
    </source>
</evidence>
<dbReference type="KEGG" id="csm:CSUB8521_0669"/>
<reference evidence="12 13" key="1">
    <citation type="journal article" date="2014" name="Genome Biol. Evol.">
        <title>Comparative Genomics of the Campylobacter lari Group.</title>
        <authorList>
            <person name="Miller W.G."/>
            <person name="Yee E."/>
            <person name="Chapman M.H."/>
            <person name="Smith T.P."/>
            <person name="Bono J.L."/>
            <person name="Huynh S."/>
            <person name="Parker C.T."/>
            <person name="Vandamme P."/>
            <person name="Luong K."/>
            <person name="Korlach J."/>
        </authorList>
    </citation>
    <scope>NUCLEOTIDE SEQUENCE [LARGE SCALE GENOMIC DNA]</scope>
    <source>
        <strain evidence="12 13">LMG 24374</strain>
    </source>
</reference>
<dbReference type="SUPFAM" id="SSF90123">
    <property type="entry name" value="ABC transporter transmembrane region"/>
    <property type="match status" value="1"/>
</dbReference>
<feature type="transmembrane region" description="Helical" evidence="9">
    <location>
        <begin position="168"/>
        <end position="187"/>
    </location>
</feature>
<keyword evidence="5 12" id="KW-0067">ATP-binding</keyword>
<dbReference type="InterPro" id="IPR011527">
    <property type="entry name" value="ABC1_TM_dom"/>
</dbReference>
<dbReference type="SUPFAM" id="SSF52540">
    <property type="entry name" value="P-loop containing nucleoside triphosphate hydrolases"/>
    <property type="match status" value="1"/>
</dbReference>
<dbReference type="PROSITE" id="PS00211">
    <property type="entry name" value="ABC_TRANSPORTER_1"/>
    <property type="match status" value="1"/>
</dbReference>
<sequence length="587" mass="66168">MDKNYKEMKLKEVFNRFKPYYKDYWFYFALAIIGMLLTSGGTAASAYIIEPILNKIFIEKNVELLYYMPLLVILIYVLKNLGAYMQVYYISYVGTDILRRLRELVLGNLLRLDMGFFHKYRSGELISRCTSDIGALQNIVSTIIPEILREGLTAIGLLSVVIYQSPKLAFFALVILPLAIYPLVLFAKKIKKIGRNTQEKNSDLTSRLSEIFSNIELIKASNASKNEMQKFSQTNSEVCKLSLKGIRIEALSSPLMESMGSIGFAVVIIVGGKEVIDGSLSIGSFFSFTTALFMAYTPIKRLSSLYTRLQNAVAASERTFYLTDLEPQIKGGNEKLTENIQNICFKNVSLSYQENKMVLNDVSFSFNRGEILALVGSSGGGKSSIINLLMYFFEKNSGEILINQKDISSFDIISLRENISLVTQNIYIFNDTIAQNIAYAKEYDEARVIEVLKQANAYDFVQELGGIHTELKEHGKNLSGGQKQRIAIARALYKNPQILIFDEATSALDNESEKAIVRTIENLKKDRLILIIAHRLSTIENADKIAVLDKGKIASIGNDTYLMQHCEIYQKLKQKAQKTDQIQANEN</sequence>
<dbReference type="InterPro" id="IPR039421">
    <property type="entry name" value="Type_1_exporter"/>
</dbReference>
<dbReference type="Proteomes" id="UP000031135">
    <property type="component" value="Chromosome"/>
</dbReference>
<proteinExistence type="predicted"/>
<evidence type="ECO:0000259" key="10">
    <source>
        <dbReference type="PROSITE" id="PS50893"/>
    </source>
</evidence>
<feature type="transmembrane region" description="Helical" evidence="9">
    <location>
        <begin position="24"/>
        <end position="49"/>
    </location>
</feature>
<dbReference type="FunFam" id="3.40.50.300:FF:000604">
    <property type="entry name" value="ABC transporter B family member 28"/>
    <property type="match status" value="1"/>
</dbReference>
<keyword evidence="2" id="KW-0813">Transport</keyword>
<dbReference type="InterPro" id="IPR017871">
    <property type="entry name" value="ABC_transporter-like_CS"/>
</dbReference>
<keyword evidence="6 9" id="KW-1133">Transmembrane helix</keyword>